<dbReference type="RefSeq" id="WP_094795896.1">
    <property type="nucleotide sequence ID" value="NZ_NEVK01000001.1"/>
</dbReference>
<feature type="domain" description="DUF112" evidence="2">
    <location>
        <begin position="20"/>
        <end position="438"/>
    </location>
</feature>
<evidence type="ECO:0000313" key="4">
    <source>
        <dbReference type="Proteomes" id="UP000216947"/>
    </source>
</evidence>
<feature type="transmembrane region" description="Helical" evidence="1">
    <location>
        <begin position="144"/>
        <end position="162"/>
    </location>
</feature>
<dbReference type="AlphaFoldDB" id="A0A261RTG6"/>
<organism evidence="3 4">
    <name type="scientific">Bordetella genomosp. 7</name>
    <dbReference type="NCBI Taxonomy" id="1416805"/>
    <lineage>
        <taxon>Bacteria</taxon>
        <taxon>Pseudomonadati</taxon>
        <taxon>Pseudomonadota</taxon>
        <taxon>Betaproteobacteria</taxon>
        <taxon>Burkholderiales</taxon>
        <taxon>Alcaligenaceae</taxon>
        <taxon>Bordetella</taxon>
    </lineage>
</organism>
<feature type="transmembrane region" description="Helical" evidence="1">
    <location>
        <begin position="107"/>
        <end position="132"/>
    </location>
</feature>
<feature type="transmembrane region" description="Helical" evidence="1">
    <location>
        <begin position="355"/>
        <end position="381"/>
    </location>
</feature>
<dbReference type="EMBL" id="NEVK01000001">
    <property type="protein sequence ID" value="OZI27563.1"/>
    <property type="molecule type" value="Genomic_DNA"/>
</dbReference>
<reference evidence="4" key="1">
    <citation type="submission" date="2017-05" db="EMBL/GenBank/DDBJ databases">
        <title>Complete and WGS of Bordetella genogroups.</title>
        <authorList>
            <person name="Spilker T."/>
            <person name="Lipuma J."/>
        </authorList>
    </citation>
    <scope>NUCLEOTIDE SEQUENCE [LARGE SCALE GENOMIC DNA]</scope>
    <source>
        <strain evidence="4">AU18089</strain>
    </source>
</reference>
<accession>A0A261RTG6</accession>
<keyword evidence="1" id="KW-1133">Transmembrane helix</keyword>
<evidence type="ECO:0000259" key="2">
    <source>
        <dbReference type="Pfam" id="PF01970"/>
    </source>
</evidence>
<sequence>MELLEHLALGFSVAVTPENLLYALLGCILGTLVGVLPGLGPVPTIAMLLPITYVLPPVAGLIMLAGIYYGTQYGGSTTAILVNLPGETSAVVTVLDGHQMARNGRAGAALSLAAVGSFFAGSVTTMLIAAFAPPLAEVAFKFGPAEYFSLMTLGLIGAVVLASGSLPKAICMILLGLLLGMVGTDVNSGVARYDFGIPELQDGIDFAIVAMGVFGFAEILSNLEQRENRVELQDKIGSLYPSRQEIREAAPAIVRGTALGSMLGILPGGGAVLSAFASYTLEKKLSKEPERFGKGHPAGLAGPESANNSGAQASFIPLLTLGIPGNAVMALMVGAMTIHNIQPGPQVMTSHPELFWGLIASMWIGNLMLVVLNLPLIGLWVKLLRVPYRILFPAILVFCTIGVYSLNYNVFDIYTTAAFGVVGYLWAKLRCEGAPLLLGLVLGPMMEENFRRALLLSRGDFLTFVERPLSASLLAAAVVLVVLVALPSIRKKREETFVEED</sequence>
<keyword evidence="1" id="KW-0472">Membrane</keyword>
<dbReference type="PANTHER" id="PTHR35342">
    <property type="entry name" value="TRICARBOXYLIC TRANSPORT PROTEIN"/>
    <property type="match status" value="1"/>
</dbReference>
<feature type="transmembrane region" description="Helical" evidence="1">
    <location>
        <begin position="469"/>
        <end position="486"/>
    </location>
</feature>
<feature type="transmembrane region" description="Helical" evidence="1">
    <location>
        <begin position="206"/>
        <end position="223"/>
    </location>
</feature>
<dbReference type="Pfam" id="PF01970">
    <property type="entry name" value="TctA"/>
    <property type="match status" value="1"/>
</dbReference>
<protein>
    <recommendedName>
        <fullName evidence="2">DUF112 domain-containing protein</fullName>
    </recommendedName>
</protein>
<feature type="transmembrane region" description="Helical" evidence="1">
    <location>
        <begin position="51"/>
        <end position="70"/>
    </location>
</feature>
<comment type="caution">
    <text evidence="3">The sequence shown here is derived from an EMBL/GenBank/DDBJ whole genome shotgun (WGS) entry which is preliminary data.</text>
</comment>
<dbReference type="PANTHER" id="PTHR35342:SF5">
    <property type="entry name" value="TRICARBOXYLIC TRANSPORT PROTEIN"/>
    <property type="match status" value="1"/>
</dbReference>
<keyword evidence="4" id="KW-1185">Reference proteome</keyword>
<feature type="transmembrane region" description="Helical" evidence="1">
    <location>
        <begin position="169"/>
        <end position="186"/>
    </location>
</feature>
<dbReference type="InterPro" id="IPR002823">
    <property type="entry name" value="DUF112_TM"/>
</dbReference>
<keyword evidence="1" id="KW-0812">Transmembrane</keyword>
<dbReference type="Proteomes" id="UP000216947">
    <property type="component" value="Unassembled WGS sequence"/>
</dbReference>
<feature type="transmembrane region" description="Helical" evidence="1">
    <location>
        <begin position="20"/>
        <end position="39"/>
    </location>
</feature>
<feature type="transmembrane region" description="Helical" evidence="1">
    <location>
        <begin position="315"/>
        <end position="335"/>
    </location>
</feature>
<proteinExistence type="predicted"/>
<evidence type="ECO:0000313" key="3">
    <source>
        <dbReference type="EMBL" id="OZI27563.1"/>
    </source>
</evidence>
<evidence type="ECO:0000256" key="1">
    <source>
        <dbReference type="SAM" id="Phobius"/>
    </source>
</evidence>
<gene>
    <name evidence="3" type="ORF">CAL19_02210</name>
</gene>
<name>A0A261RTG6_9BORD</name>
<feature type="transmembrane region" description="Helical" evidence="1">
    <location>
        <begin position="388"/>
        <end position="406"/>
    </location>
</feature>